<name>A0ABP9Q650_9PSEU</name>
<protein>
    <submittedName>
        <fullName evidence="2">Uncharacterized protein</fullName>
    </submittedName>
</protein>
<dbReference type="EMBL" id="BAABIB010000043">
    <property type="protein sequence ID" value="GAA5157000.1"/>
    <property type="molecule type" value="Genomic_DNA"/>
</dbReference>
<dbReference type="Proteomes" id="UP001500192">
    <property type="component" value="Unassembled WGS sequence"/>
</dbReference>
<sequence length="85" mass="9630">MSGPGGADTAPGPSVFNQRGRGRTVCVNNHDPDRTEVRPDGRRVCLDCQAKYQGRANRGRRVNQSKRDERRATRAWEIERVRVQP</sequence>
<reference evidence="3" key="1">
    <citation type="journal article" date="2019" name="Int. J. Syst. Evol. Microbiol.">
        <title>The Global Catalogue of Microorganisms (GCM) 10K type strain sequencing project: providing services to taxonomists for standard genome sequencing and annotation.</title>
        <authorList>
            <consortium name="The Broad Institute Genomics Platform"/>
            <consortium name="The Broad Institute Genome Sequencing Center for Infectious Disease"/>
            <person name="Wu L."/>
            <person name="Ma J."/>
        </authorList>
    </citation>
    <scope>NUCLEOTIDE SEQUENCE [LARGE SCALE GENOMIC DNA]</scope>
    <source>
        <strain evidence="3">JCM 18054</strain>
    </source>
</reference>
<evidence type="ECO:0000256" key="1">
    <source>
        <dbReference type="SAM" id="MobiDB-lite"/>
    </source>
</evidence>
<keyword evidence="3" id="KW-1185">Reference proteome</keyword>
<proteinExistence type="predicted"/>
<evidence type="ECO:0000313" key="3">
    <source>
        <dbReference type="Proteomes" id="UP001500192"/>
    </source>
</evidence>
<feature type="region of interest" description="Disordered" evidence="1">
    <location>
        <begin position="1"/>
        <end position="38"/>
    </location>
</feature>
<gene>
    <name evidence="2" type="ORF">GCM10023214_15840</name>
</gene>
<organism evidence="2 3">
    <name type="scientific">Amycolatopsis dongchuanensis</name>
    <dbReference type="NCBI Taxonomy" id="1070866"/>
    <lineage>
        <taxon>Bacteria</taxon>
        <taxon>Bacillati</taxon>
        <taxon>Actinomycetota</taxon>
        <taxon>Actinomycetes</taxon>
        <taxon>Pseudonocardiales</taxon>
        <taxon>Pseudonocardiaceae</taxon>
        <taxon>Amycolatopsis</taxon>
    </lineage>
</organism>
<evidence type="ECO:0000313" key="2">
    <source>
        <dbReference type="EMBL" id="GAA5157000.1"/>
    </source>
</evidence>
<comment type="caution">
    <text evidence="2">The sequence shown here is derived from an EMBL/GenBank/DDBJ whole genome shotgun (WGS) entry which is preliminary data.</text>
</comment>
<accession>A0ABP9Q650</accession>